<protein>
    <submittedName>
        <fullName evidence="1">Uncharacterized protein</fullName>
    </submittedName>
</protein>
<keyword evidence="2" id="KW-1185">Reference proteome</keyword>
<accession>A0ABV8KA35</accession>
<evidence type="ECO:0000313" key="2">
    <source>
        <dbReference type="Proteomes" id="UP001595715"/>
    </source>
</evidence>
<reference evidence="2" key="1">
    <citation type="journal article" date="2019" name="Int. J. Syst. Evol. Microbiol.">
        <title>The Global Catalogue of Microorganisms (GCM) 10K type strain sequencing project: providing services to taxonomists for standard genome sequencing and annotation.</title>
        <authorList>
            <consortium name="The Broad Institute Genomics Platform"/>
            <consortium name="The Broad Institute Genome Sequencing Center for Infectious Disease"/>
            <person name="Wu L."/>
            <person name="Ma J."/>
        </authorList>
    </citation>
    <scope>NUCLEOTIDE SEQUENCE [LARGE SCALE GENOMIC DNA]</scope>
    <source>
        <strain evidence="2">IBRC-M 10987</strain>
    </source>
</reference>
<proteinExistence type="predicted"/>
<dbReference type="RefSeq" id="WP_377721515.1">
    <property type="nucleotide sequence ID" value="NZ_JBHSAM010000034.1"/>
</dbReference>
<organism evidence="1 2">
    <name type="scientific">Paenibacillus xanthanilyticus</name>
    <dbReference type="NCBI Taxonomy" id="1783531"/>
    <lineage>
        <taxon>Bacteria</taxon>
        <taxon>Bacillati</taxon>
        <taxon>Bacillota</taxon>
        <taxon>Bacilli</taxon>
        <taxon>Bacillales</taxon>
        <taxon>Paenibacillaceae</taxon>
        <taxon>Paenibacillus</taxon>
    </lineage>
</organism>
<name>A0ABV8KA35_9BACL</name>
<evidence type="ECO:0000313" key="1">
    <source>
        <dbReference type="EMBL" id="MFC4102912.1"/>
    </source>
</evidence>
<comment type="caution">
    <text evidence="1">The sequence shown here is derived from an EMBL/GenBank/DDBJ whole genome shotgun (WGS) entry which is preliminary data.</text>
</comment>
<dbReference type="Proteomes" id="UP001595715">
    <property type="component" value="Unassembled WGS sequence"/>
</dbReference>
<gene>
    <name evidence="1" type="ORF">ACFOZ8_25140</name>
</gene>
<dbReference type="EMBL" id="JBHSAM010000034">
    <property type="protein sequence ID" value="MFC4102912.1"/>
    <property type="molecule type" value="Genomic_DNA"/>
</dbReference>
<sequence>MTTKTTRKRKTAPPPEALIETLIYIGPTLQRGRLPHLTTLRSGIPPDLAELAVGIEDFDKLFVPVSRLVAAQQAAQTKGTPEHAAIERLKGAYT</sequence>